<sequence length="290" mass="31928">MFFNSVLSSLPPTGYIILLLIFAAAVAFLGNLSGVGGGVLHIPVMVWVLTIPVKEIKFVSTILVFASALISTVISAIKKKLNYPVILVALLVAIPTVFFGNWLNDKIDERITTIIIVVLLSYISIQLIINQYLLKKKTIVQKELVKKWYHIVLKDNPPKYLNIFSLAAISFIAAMITSLTGMGGGVIIMPFLLLFVKLNIKDSTPISHSIIMITSLLAIIIEPTMGNHNYFLDTPVMTNVLVPMLVGAVGGTIGAIFVKKYLKKENIILWILIILIWISIVKMIVDLITG</sequence>
<keyword evidence="5 6" id="KW-0472">Membrane</keyword>
<dbReference type="PANTHER" id="PTHR43701">
    <property type="entry name" value="MEMBRANE TRANSPORTER PROTEIN MJ0441-RELATED"/>
    <property type="match status" value="1"/>
</dbReference>
<feature type="transmembrane region" description="Helical" evidence="6">
    <location>
        <begin position="58"/>
        <end position="77"/>
    </location>
</feature>
<feature type="transmembrane region" description="Helical" evidence="6">
    <location>
        <begin position="111"/>
        <end position="129"/>
    </location>
</feature>
<proteinExistence type="inferred from homology"/>
<dbReference type="KEGG" id="seri:SERIO_v1c06430"/>
<dbReference type="Pfam" id="PF01925">
    <property type="entry name" value="TauE"/>
    <property type="match status" value="2"/>
</dbReference>
<keyword evidence="3 6" id="KW-0812">Transmembrane</keyword>
<dbReference type="PANTHER" id="PTHR43701:SF5">
    <property type="entry name" value="MEMBRANE TRANSPORTER PROTEIN-RELATED"/>
    <property type="match status" value="1"/>
</dbReference>
<name>A0A0H3XHM2_9MOLU</name>
<dbReference type="STRING" id="315358.SERIO_v1c06430"/>
<feature type="transmembrane region" description="Helical" evidence="6">
    <location>
        <begin position="203"/>
        <end position="221"/>
    </location>
</feature>
<evidence type="ECO:0000256" key="1">
    <source>
        <dbReference type="ARBA" id="ARBA00004141"/>
    </source>
</evidence>
<keyword evidence="4 6" id="KW-1133">Transmembrane helix</keyword>
<evidence type="ECO:0000256" key="3">
    <source>
        <dbReference type="ARBA" id="ARBA00022692"/>
    </source>
</evidence>
<reference evidence="7 8" key="1">
    <citation type="journal article" date="2015" name="Genome Biol. Evol.">
        <title>Found and Lost: The Fates of Horizontally Acquired Genes in Arthropod-Symbiotic Spiroplasma.</title>
        <authorList>
            <person name="Lo W.S."/>
            <person name="Gasparich G.E."/>
            <person name="Kuo C.H."/>
        </authorList>
    </citation>
    <scope>NUCLEOTIDE SEQUENCE [LARGE SCALE GENOMIC DNA]</scope>
    <source>
        <strain evidence="8">TDA-040725-5</strain>
    </source>
</reference>
<accession>A0A0H3XHM2</accession>
<feature type="transmembrane region" description="Helical" evidence="6">
    <location>
        <begin position="267"/>
        <end position="285"/>
    </location>
</feature>
<evidence type="ECO:0000256" key="4">
    <source>
        <dbReference type="ARBA" id="ARBA00022989"/>
    </source>
</evidence>
<evidence type="ECO:0000256" key="2">
    <source>
        <dbReference type="ARBA" id="ARBA00009142"/>
    </source>
</evidence>
<comment type="subcellular location">
    <subcellularLocation>
        <location evidence="6">Cell membrane</location>
        <topology evidence="6">Multi-pass membrane protein</topology>
    </subcellularLocation>
    <subcellularLocation>
        <location evidence="1">Membrane</location>
        <topology evidence="1">Multi-pass membrane protein</topology>
    </subcellularLocation>
</comment>
<evidence type="ECO:0000256" key="6">
    <source>
        <dbReference type="RuleBase" id="RU363041"/>
    </source>
</evidence>
<evidence type="ECO:0000313" key="8">
    <source>
        <dbReference type="Proteomes" id="UP000035661"/>
    </source>
</evidence>
<organism evidence="7 8">
    <name type="scientific">Spiroplasma eriocheiris</name>
    <dbReference type="NCBI Taxonomy" id="315358"/>
    <lineage>
        <taxon>Bacteria</taxon>
        <taxon>Bacillati</taxon>
        <taxon>Mycoplasmatota</taxon>
        <taxon>Mollicutes</taxon>
        <taxon>Entomoplasmatales</taxon>
        <taxon>Spiroplasmataceae</taxon>
        <taxon>Spiroplasma</taxon>
    </lineage>
</organism>
<evidence type="ECO:0000313" key="7">
    <source>
        <dbReference type="EMBL" id="AKM54213.1"/>
    </source>
</evidence>
<protein>
    <recommendedName>
        <fullName evidence="6">Probable membrane transporter protein</fullName>
    </recommendedName>
</protein>
<dbReference type="GO" id="GO:0005886">
    <property type="term" value="C:plasma membrane"/>
    <property type="evidence" value="ECO:0007669"/>
    <property type="project" value="UniProtKB-SubCell"/>
</dbReference>
<feature type="transmembrane region" description="Helical" evidence="6">
    <location>
        <begin position="163"/>
        <end position="196"/>
    </location>
</feature>
<feature type="transmembrane region" description="Helical" evidence="6">
    <location>
        <begin position="15"/>
        <end position="46"/>
    </location>
</feature>
<feature type="transmembrane region" description="Helical" evidence="6">
    <location>
        <begin position="83"/>
        <end position="104"/>
    </location>
</feature>
<comment type="similarity">
    <text evidence="2 6">Belongs to the 4-toluene sulfonate uptake permease (TSUP) (TC 2.A.102) family.</text>
</comment>
<dbReference type="RefSeq" id="WP_047791442.1">
    <property type="nucleotide sequence ID" value="NZ_CP011856.1"/>
</dbReference>
<reference evidence="8" key="2">
    <citation type="submission" date="2015-06" db="EMBL/GenBank/DDBJ databases">
        <title>Complete genome sequence of Spiroplasma eriocheiris TDA-040725-5 (DSM 21848).</title>
        <authorList>
            <person name="Lo W.-S."/>
            <person name="Kuo C.-H."/>
        </authorList>
    </citation>
    <scope>NUCLEOTIDE SEQUENCE [LARGE SCALE GENOMIC DNA]</scope>
    <source>
        <strain evidence="8">TDA-040725-5</strain>
    </source>
</reference>
<dbReference type="PATRIC" id="fig|743698.3.peg.645"/>
<dbReference type="InterPro" id="IPR002781">
    <property type="entry name" value="TM_pro_TauE-like"/>
</dbReference>
<dbReference type="EMBL" id="CP011856">
    <property type="protein sequence ID" value="AKM54213.1"/>
    <property type="molecule type" value="Genomic_DNA"/>
</dbReference>
<keyword evidence="6" id="KW-1003">Cell membrane</keyword>
<dbReference type="InterPro" id="IPR051598">
    <property type="entry name" value="TSUP/Inactive_protease-like"/>
</dbReference>
<feature type="transmembrane region" description="Helical" evidence="6">
    <location>
        <begin position="241"/>
        <end position="258"/>
    </location>
</feature>
<dbReference type="AlphaFoldDB" id="A0A0H3XHM2"/>
<dbReference type="Proteomes" id="UP000035661">
    <property type="component" value="Chromosome"/>
</dbReference>
<keyword evidence="8" id="KW-1185">Reference proteome</keyword>
<evidence type="ECO:0000256" key="5">
    <source>
        <dbReference type="ARBA" id="ARBA00023136"/>
    </source>
</evidence>
<gene>
    <name evidence="7" type="ORF">SERIO_v1c06430</name>
</gene>